<feature type="compositionally biased region" description="Basic residues" evidence="5">
    <location>
        <begin position="60"/>
        <end position="84"/>
    </location>
</feature>
<feature type="transmembrane region" description="Helical" evidence="6">
    <location>
        <begin position="537"/>
        <end position="558"/>
    </location>
</feature>
<dbReference type="Gene3D" id="1.20.58.340">
    <property type="entry name" value="Magnesium transport protein CorA, transmembrane region"/>
    <property type="match status" value="1"/>
</dbReference>
<name>A0A6G1GRC1_9PEZI</name>
<evidence type="ECO:0000256" key="2">
    <source>
        <dbReference type="ARBA" id="ARBA00022692"/>
    </source>
</evidence>
<protein>
    <recommendedName>
        <fullName evidence="9">Cora-domain-containing protein</fullName>
    </recommendedName>
</protein>
<dbReference type="GO" id="GO:0015095">
    <property type="term" value="F:magnesium ion transmembrane transporter activity"/>
    <property type="evidence" value="ECO:0007669"/>
    <property type="project" value="TreeGrafter"/>
</dbReference>
<evidence type="ECO:0000256" key="3">
    <source>
        <dbReference type="ARBA" id="ARBA00022989"/>
    </source>
</evidence>
<dbReference type="Pfam" id="PF01544">
    <property type="entry name" value="CorA"/>
    <property type="match status" value="1"/>
</dbReference>
<evidence type="ECO:0000256" key="5">
    <source>
        <dbReference type="SAM" id="MobiDB-lite"/>
    </source>
</evidence>
<dbReference type="InterPro" id="IPR002523">
    <property type="entry name" value="MgTranspt_CorA/ZnTranspt_ZntB"/>
</dbReference>
<dbReference type="GO" id="GO:0015087">
    <property type="term" value="F:cobalt ion transmembrane transporter activity"/>
    <property type="evidence" value="ECO:0007669"/>
    <property type="project" value="TreeGrafter"/>
</dbReference>
<evidence type="ECO:0000313" key="8">
    <source>
        <dbReference type="Proteomes" id="UP000800041"/>
    </source>
</evidence>
<feature type="region of interest" description="Disordered" evidence="5">
    <location>
        <begin position="1"/>
        <end position="90"/>
    </location>
</feature>
<feature type="compositionally biased region" description="Gly residues" evidence="5">
    <location>
        <begin position="11"/>
        <end position="20"/>
    </location>
</feature>
<dbReference type="GO" id="GO:0005886">
    <property type="term" value="C:plasma membrane"/>
    <property type="evidence" value="ECO:0007669"/>
    <property type="project" value="UniProtKB-SubCell"/>
</dbReference>
<feature type="compositionally biased region" description="Basic and acidic residues" evidence="5">
    <location>
        <begin position="723"/>
        <end position="735"/>
    </location>
</feature>
<evidence type="ECO:0000313" key="7">
    <source>
        <dbReference type="EMBL" id="KAF1983503.1"/>
    </source>
</evidence>
<dbReference type="EMBL" id="ML977174">
    <property type="protein sequence ID" value="KAF1983503.1"/>
    <property type="molecule type" value="Genomic_DNA"/>
</dbReference>
<evidence type="ECO:0000256" key="4">
    <source>
        <dbReference type="ARBA" id="ARBA00023136"/>
    </source>
</evidence>
<dbReference type="SUPFAM" id="SSF144083">
    <property type="entry name" value="Magnesium transport protein CorA, transmembrane region"/>
    <property type="match status" value="1"/>
</dbReference>
<keyword evidence="3 6" id="KW-1133">Transmembrane helix</keyword>
<feature type="compositionally biased region" description="Low complexity" evidence="5">
    <location>
        <begin position="755"/>
        <end position="768"/>
    </location>
</feature>
<dbReference type="Proteomes" id="UP000800041">
    <property type="component" value="Unassembled WGS sequence"/>
</dbReference>
<sequence>MATEAPTDGGQPAGGQGQGQGHRRSESAPPITVEDHSTPHPEPNNTDTTDGTPDPTANHHQNRARSTRRARRRGSPKRSKKQQHHSPGVEWRETWTAATFKLGRVLLIDYISREFSSDGRRKVYAQEFHNLQSLKEYYADPPYRCPRALRLIHVQNAPWARKFLLRKFNIHHTDDLVGTTFGKWAQFDRPQRRGGKPILNGKSFRVHRDPWRGVSRAGFGMDYLKHYDATGLEGNADYKMMGLNNYDAQDSPAHLYDVYVQRLSVYIQHNEGPTKVPDDSEVQNPYIDQQRTRSNRSPQLGGYHPKNGDDYVPILHTLDNGSAVIVFEDAQSGSCIDTLIGAREEIETRWRRLTFFLPEASNDDRLALECMDLILRDIFKGLANAWDMWLKKGQVHVSILEDKIFENPADESRAPELWTNSSQWLKVEKLGMVHLNIIRELQGQLKEMTGDHEDWLSSVPPEYEKIANLVQEDLVKPTAALGDLMYKSVGIRDSRDSLRLGTSMWRLSWITFIFLPLTFIVGFFGMNVDTFDPSPSIKWYFIVSVPLMVLILVLWYLLKHVLARHRQDPLRRGVYERLFQDLATRYPQVWSRNGPREHIEPVGWVSRVKWRLLKRWFASERTINASARGEDRIDELGAWAAFKRRLVRRWLPGISLAPGSTVAADLGESGAGDEFSAMTELLALSTPVALGVAGPESAVGVGERLGTLNWSGRVSEESGGSGDRGKRIESAERRGSAGVMVETEEKPGSEDEGNRPGSSRSSDGGASRLNLLNVPLGMTGSMYVGVR</sequence>
<proteinExistence type="predicted"/>
<feature type="compositionally biased region" description="Low complexity" evidence="5">
    <location>
        <begin position="43"/>
        <end position="58"/>
    </location>
</feature>
<feature type="compositionally biased region" description="Basic and acidic residues" evidence="5">
    <location>
        <begin position="743"/>
        <end position="754"/>
    </location>
</feature>
<evidence type="ECO:0000256" key="6">
    <source>
        <dbReference type="SAM" id="Phobius"/>
    </source>
</evidence>
<organism evidence="7 8">
    <name type="scientific">Aulographum hederae CBS 113979</name>
    <dbReference type="NCBI Taxonomy" id="1176131"/>
    <lineage>
        <taxon>Eukaryota</taxon>
        <taxon>Fungi</taxon>
        <taxon>Dikarya</taxon>
        <taxon>Ascomycota</taxon>
        <taxon>Pezizomycotina</taxon>
        <taxon>Dothideomycetes</taxon>
        <taxon>Pleosporomycetidae</taxon>
        <taxon>Aulographales</taxon>
        <taxon>Aulographaceae</taxon>
    </lineage>
</organism>
<keyword evidence="2 6" id="KW-0812">Transmembrane</keyword>
<dbReference type="GO" id="GO:0000287">
    <property type="term" value="F:magnesium ion binding"/>
    <property type="evidence" value="ECO:0007669"/>
    <property type="project" value="TreeGrafter"/>
</dbReference>
<dbReference type="OrthoDB" id="194358at2759"/>
<evidence type="ECO:0000256" key="1">
    <source>
        <dbReference type="ARBA" id="ARBA00004651"/>
    </source>
</evidence>
<dbReference type="InterPro" id="IPR045863">
    <property type="entry name" value="CorA_TM1_TM2"/>
</dbReference>
<feature type="region of interest" description="Disordered" evidence="5">
    <location>
        <begin position="711"/>
        <end position="772"/>
    </location>
</feature>
<dbReference type="PANTHER" id="PTHR46494:SF1">
    <property type="entry name" value="CORA FAMILY METAL ION TRANSPORTER (EUROFUNG)"/>
    <property type="match status" value="1"/>
</dbReference>
<gene>
    <name evidence="7" type="ORF">K402DRAFT_396522</name>
</gene>
<keyword evidence="4 6" id="KW-0472">Membrane</keyword>
<accession>A0A6G1GRC1</accession>
<feature type="transmembrane region" description="Helical" evidence="6">
    <location>
        <begin position="507"/>
        <end position="525"/>
    </location>
</feature>
<dbReference type="GO" id="GO:0050897">
    <property type="term" value="F:cobalt ion binding"/>
    <property type="evidence" value="ECO:0007669"/>
    <property type="project" value="TreeGrafter"/>
</dbReference>
<dbReference type="PANTHER" id="PTHR46494">
    <property type="entry name" value="CORA FAMILY METAL ION TRANSPORTER (EUROFUNG)"/>
    <property type="match status" value="1"/>
</dbReference>
<comment type="subcellular location">
    <subcellularLocation>
        <location evidence="1">Cell membrane</location>
        <topology evidence="1">Multi-pass membrane protein</topology>
    </subcellularLocation>
</comment>
<keyword evidence="8" id="KW-1185">Reference proteome</keyword>
<reference evidence="7" key="1">
    <citation type="journal article" date="2020" name="Stud. Mycol.">
        <title>101 Dothideomycetes genomes: a test case for predicting lifestyles and emergence of pathogens.</title>
        <authorList>
            <person name="Haridas S."/>
            <person name="Albert R."/>
            <person name="Binder M."/>
            <person name="Bloem J."/>
            <person name="Labutti K."/>
            <person name="Salamov A."/>
            <person name="Andreopoulos B."/>
            <person name="Baker S."/>
            <person name="Barry K."/>
            <person name="Bills G."/>
            <person name="Bluhm B."/>
            <person name="Cannon C."/>
            <person name="Castanera R."/>
            <person name="Culley D."/>
            <person name="Daum C."/>
            <person name="Ezra D."/>
            <person name="Gonzalez J."/>
            <person name="Henrissat B."/>
            <person name="Kuo A."/>
            <person name="Liang C."/>
            <person name="Lipzen A."/>
            <person name="Lutzoni F."/>
            <person name="Magnuson J."/>
            <person name="Mondo S."/>
            <person name="Nolan M."/>
            <person name="Ohm R."/>
            <person name="Pangilinan J."/>
            <person name="Park H.-J."/>
            <person name="Ramirez L."/>
            <person name="Alfaro M."/>
            <person name="Sun H."/>
            <person name="Tritt A."/>
            <person name="Yoshinaga Y."/>
            <person name="Zwiers L.-H."/>
            <person name="Turgeon B."/>
            <person name="Goodwin S."/>
            <person name="Spatafora J."/>
            <person name="Crous P."/>
            <person name="Grigoriev I."/>
        </authorList>
    </citation>
    <scope>NUCLEOTIDE SEQUENCE</scope>
    <source>
        <strain evidence="7">CBS 113979</strain>
    </source>
</reference>
<evidence type="ECO:0008006" key="9">
    <source>
        <dbReference type="Google" id="ProtNLM"/>
    </source>
</evidence>
<dbReference type="AlphaFoldDB" id="A0A6G1GRC1"/>